<dbReference type="RefSeq" id="WP_207324546.1">
    <property type="nucleotide sequence ID" value="NZ_CP071504.1"/>
</dbReference>
<name>A0A975AJR5_9GAMM</name>
<dbReference type="AlphaFoldDB" id="A0A975AJR5"/>
<evidence type="ECO:0000313" key="2">
    <source>
        <dbReference type="EMBL" id="QSX29370.1"/>
    </source>
</evidence>
<organism evidence="2 3">
    <name type="scientific">Shewanella cyperi</name>
    <dbReference type="NCBI Taxonomy" id="2814292"/>
    <lineage>
        <taxon>Bacteria</taxon>
        <taxon>Pseudomonadati</taxon>
        <taxon>Pseudomonadota</taxon>
        <taxon>Gammaproteobacteria</taxon>
        <taxon>Alteromonadales</taxon>
        <taxon>Shewanellaceae</taxon>
        <taxon>Shewanella</taxon>
    </lineage>
</organism>
<keyword evidence="3" id="KW-1185">Reference proteome</keyword>
<feature type="transmembrane region" description="Helical" evidence="1">
    <location>
        <begin position="65"/>
        <end position="85"/>
    </location>
</feature>
<proteinExistence type="predicted"/>
<dbReference type="KEGG" id="scyp:JYB88_14320"/>
<feature type="transmembrane region" description="Helical" evidence="1">
    <location>
        <begin position="97"/>
        <end position="117"/>
    </location>
</feature>
<feature type="transmembrane region" description="Helical" evidence="1">
    <location>
        <begin position="123"/>
        <end position="143"/>
    </location>
</feature>
<accession>A0A975AJR5</accession>
<evidence type="ECO:0000256" key="1">
    <source>
        <dbReference type="SAM" id="Phobius"/>
    </source>
</evidence>
<evidence type="ECO:0000313" key="3">
    <source>
        <dbReference type="Proteomes" id="UP000663281"/>
    </source>
</evidence>
<dbReference type="Proteomes" id="UP000663281">
    <property type="component" value="Chromosome"/>
</dbReference>
<dbReference type="EMBL" id="CP071504">
    <property type="protein sequence ID" value="QSX29370.1"/>
    <property type="molecule type" value="Genomic_DNA"/>
</dbReference>
<feature type="transmembrane region" description="Helical" evidence="1">
    <location>
        <begin position="21"/>
        <end position="41"/>
    </location>
</feature>
<evidence type="ECO:0008006" key="4">
    <source>
        <dbReference type="Google" id="ProtNLM"/>
    </source>
</evidence>
<gene>
    <name evidence="2" type="ORF">JYB88_14320</name>
</gene>
<keyword evidence="1" id="KW-0472">Membrane</keyword>
<feature type="transmembrane region" description="Helical" evidence="1">
    <location>
        <begin position="194"/>
        <end position="219"/>
    </location>
</feature>
<keyword evidence="1" id="KW-1133">Transmembrane helix</keyword>
<protein>
    <recommendedName>
        <fullName evidence="4">DUF998 domain-containing protein</fullName>
    </recommendedName>
</protein>
<feature type="transmembrane region" description="Helical" evidence="1">
    <location>
        <begin position="155"/>
        <end position="174"/>
    </location>
</feature>
<sequence length="229" mass="25400">MADEERTGYGQYDPHRLVFHMSIGGVSICALGMFIALFGVFQQQGWETLNLRVDRLGDYLSSPMAYVYNISLLFAGVSFITAMLGLYNLRYNEFSRYLAIVGACAGLGIMLIGIYPYNDAMPHRLVSLFFVLSSLAMFVLLILTRINHKHLCNLPLFYVAIVGLLATLTLLAQIDPATFDYRPCPVGQNPCFLALSLWLHTAMTMLAGLGLALVARHLVHMAIAARESQ</sequence>
<reference evidence="2 3" key="1">
    <citation type="submission" date="2021-03" db="EMBL/GenBank/DDBJ databases">
        <title>Novel species identification of genus Shewanella.</title>
        <authorList>
            <person name="Liu G."/>
            <person name="Zhang Q."/>
        </authorList>
    </citation>
    <scope>NUCLEOTIDE SEQUENCE [LARGE SCALE GENOMIC DNA]</scope>
    <source>
        <strain evidence="2 3">FJAT-53726</strain>
    </source>
</reference>
<keyword evidence="1" id="KW-0812">Transmembrane</keyword>